<keyword evidence="2" id="KW-0812">Transmembrane</keyword>
<dbReference type="Proteomes" id="UP000647172">
    <property type="component" value="Unassembled WGS sequence"/>
</dbReference>
<accession>A0A919JHW8</accession>
<reference evidence="3" key="1">
    <citation type="submission" date="2021-01" db="EMBL/GenBank/DDBJ databases">
        <title>Whole genome shotgun sequence of Actinoplanes nipponensis NBRC 14063.</title>
        <authorList>
            <person name="Komaki H."/>
            <person name="Tamura T."/>
        </authorList>
    </citation>
    <scope>NUCLEOTIDE SEQUENCE</scope>
    <source>
        <strain evidence="3">NBRC 14063</strain>
    </source>
</reference>
<proteinExistence type="predicted"/>
<evidence type="ECO:0000313" key="4">
    <source>
        <dbReference type="Proteomes" id="UP000647172"/>
    </source>
</evidence>
<feature type="transmembrane region" description="Helical" evidence="2">
    <location>
        <begin position="70"/>
        <end position="92"/>
    </location>
</feature>
<organism evidence="3 4">
    <name type="scientific">Actinoplanes nipponensis</name>
    <dbReference type="NCBI Taxonomy" id="135950"/>
    <lineage>
        <taxon>Bacteria</taxon>
        <taxon>Bacillati</taxon>
        <taxon>Actinomycetota</taxon>
        <taxon>Actinomycetes</taxon>
        <taxon>Micromonosporales</taxon>
        <taxon>Micromonosporaceae</taxon>
        <taxon>Actinoplanes</taxon>
    </lineage>
</organism>
<dbReference type="RefSeq" id="WP_239129994.1">
    <property type="nucleotide sequence ID" value="NZ_BAAAYJ010000072.1"/>
</dbReference>
<sequence>MAEQHGAWSAAAHPPAGWLPDRPATPVGLPPRPVYREPHPITVAPLLSGVGATLVWFALFGSLGRDLAGYAWWTLTAAVSAWAVATVLALLGDRGVATGVALTAGIGLSTAAGFVAVRWISTNDWPLW</sequence>
<dbReference type="EMBL" id="BOMQ01000036">
    <property type="protein sequence ID" value="GIE49516.1"/>
    <property type="molecule type" value="Genomic_DNA"/>
</dbReference>
<name>A0A919JHW8_9ACTN</name>
<evidence type="ECO:0000256" key="1">
    <source>
        <dbReference type="SAM" id="MobiDB-lite"/>
    </source>
</evidence>
<comment type="caution">
    <text evidence="3">The sequence shown here is derived from an EMBL/GenBank/DDBJ whole genome shotgun (WGS) entry which is preliminary data.</text>
</comment>
<keyword evidence="2" id="KW-0472">Membrane</keyword>
<keyword evidence="2" id="KW-1133">Transmembrane helix</keyword>
<evidence type="ECO:0000313" key="3">
    <source>
        <dbReference type="EMBL" id="GIE49516.1"/>
    </source>
</evidence>
<evidence type="ECO:0000256" key="2">
    <source>
        <dbReference type="SAM" id="Phobius"/>
    </source>
</evidence>
<protein>
    <submittedName>
        <fullName evidence="3">Uncharacterized protein</fullName>
    </submittedName>
</protein>
<dbReference type="AlphaFoldDB" id="A0A919JHW8"/>
<feature type="region of interest" description="Disordered" evidence="1">
    <location>
        <begin position="1"/>
        <end position="23"/>
    </location>
</feature>
<feature type="transmembrane region" description="Helical" evidence="2">
    <location>
        <begin position="99"/>
        <end position="120"/>
    </location>
</feature>
<gene>
    <name evidence="3" type="ORF">Ani05nite_30500</name>
</gene>
<feature type="transmembrane region" description="Helical" evidence="2">
    <location>
        <begin position="41"/>
        <end position="64"/>
    </location>
</feature>
<keyword evidence="4" id="KW-1185">Reference proteome</keyword>